<dbReference type="Proteomes" id="UP000006906">
    <property type="component" value="Chromosome 11"/>
</dbReference>
<name>A0A2K3D757_CHLRE</name>
<evidence type="ECO:0000256" key="1">
    <source>
        <dbReference type="SAM" id="MobiDB-lite"/>
    </source>
</evidence>
<dbReference type="InParanoid" id="A0A2K3D757"/>
<sequence>MPTRLRTMVRARPSQPTPAPEGPSLDSIRLRPGAQRDANSIVSFVLSEKINPLGLDPFRFTIAEAPGAEGIVGIVQTVPLAAPGSAELRTLVVRPSFRGRGLGSRLVSTQLEGLAPGTAVYLTTIESRLRFYKRLGFKRLLLEEAPSDMRFEVAAGLVAARLLAGQQLVVMCCVVQR</sequence>
<proteinExistence type="predicted"/>
<reference evidence="3 4" key="1">
    <citation type="journal article" date="2007" name="Science">
        <title>The Chlamydomonas genome reveals the evolution of key animal and plant functions.</title>
        <authorList>
            <person name="Merchant S.S."/>
            <person name="Prochnik S.E."/>
            <person name="Vallon O."/>
            <person name="Harris E.H."/>
            <person name="Karpowicz S.J."/>
            <person name="Witman G.B."/>
            <person name="Terry A."/>
            <person name="Salamov A."/>
            <person name="Fritz-Laylin L.K."/>
            <person name="Marechal-Drouard L."/>
            <person name="Marshall W.F."/>
            <person name="Qu L.H."/>
            <person name="Nelson D.R."/>
            <person name="Sanderfoot A.A."/>
            <person name="Spalding M.H."/>
            <person name="Kapitonov V.V."/>
            <person name="Ren Q."/>
            <person name="Ferris P."/>
            <person name="Lindquist E."/>
            <person name="Shapiro H."/>
            <person name="Lucas S.M."/>
            <person name="Grimwood J."/>
            <person name="Schmutz J."/>
            <person name="Cardol P."/>
            <person name="Cerutti H."/>
            <person name="Chanfreau G."/>
            <person name="Chen C.L."/>
            <person name="Cognat V."/>
            <person name="Croft M.T."/>
            <person name="Dent R."/>
            <person name="Dutcher S."/>
            <person name="Fernandez E."/>
            <person name="Fukuzawa H."/>
            <person name="Gonzalez-Ballester D."/>
            <person name="Gonzalez-Halphen D."/>
            <person name="Hallmann A."/>
            <person name="Hanikenne M."/>
            <person name="Hippler M."/>
            <person name="Inwood W."/>
            <person name="Jabbari K."/>
            <person name="Kalanon M."/>
            <person name="Kuras R."/>
            <person name="Lefebvre P.A."/>
            <person name="Lemaire S.D."/>
            <person name="Lobanov A.V."/>
            <person name="Lohr M."/>
            <person name="Manuell A."/>
            <person name="Meier I."/>
            <person name="Mets L."/>
            <person name="Mittag M."/>
            <person name="Mittelmeier T."/>
            <person name="Moroney J.V."/>
            <person name="Moseley J."/>
            <person name="Napoli C."/>
            <person name="Nedelcu A.M."/>
            <person name="Niyogi K."/>
            <person name="Novoselov S.V."/>
            <person name="Paulsen I.T."/>
            <person name="Pazour G."/>
            <person name="Purton S."/>
            <person name="Ral J.P."/>
            <person name="Riano-Pachon D.M."/>
            <person name="Riekhof W."/>
            <person name="Rymarquis L."/>
            <person name="Schroda M."/>
            <person name="Stern D."/>
            <person name="Umen J."/>
            <person name="Willows R."/>
            <person name="Wilson N."/>
            <person name="Zimmer S.L."/>
            <person name="Allmer J."/>
            <person name="Balk J."/>
            <person name="Bisova K."/>
            <person name="Chen C.J."/>
            <person name="Elias M."/>
            <person name="Gendler K."/>
            <person name="Hauser C."/>
            <person name="Lamb M.R."/>
            <person name="Ledford H."/>
            <person name="Long J.C."/>
            <person name="Minagawa J."/>
            <person name="Page M.D."/>
            <person name="Pan J."/>
            <person name="Pootakham W."/>
            <person name="Roje S."/>
            <person name="Rose A."/>
            <person name="Stahlberg E."/>
            <person name="Terauchi A.M."/>
            <person name="Yang P."/>
            <person name="Ball S."/>
            <person name="Bowler C."/>
            <person name="Dieckmann C.L."/>
            <person name="Gladyshev V.N."/>
            <person name="Green P."/>
            <person name="Jorgensen R."/>
            <person name="Mayfield S."/>
            <person name="Mueller-Roeber B."/>
            <person name="Rajamani S."/>
            <person name="Sayre R.T."/>
            <person name="Brokstein P."/>
            <person name="Dubchak I."/>
            <person name="Goodstein D."/>
            <person name="Hornick L."/>
            <person name="Huang Y.W."/>
            <person name="Jhaveri J."/>
            <person name="Luo Y."/>
            <person name="Martinez D."/>
            <person name="Ngau W.C."/>
            <person name="Otillar B."/>
            <person name="Poliakov A."/>
            <person name="Porter A."/>
            <person name="Szajkowski L."/>
            <person name="Werner G."/>
            <person name="Zhou K."/>
            <person name="Grigoriev I.V."/>
            <person name="Rokhsar D.S."/>
            <person name="Grossman A.R."/>
        </authorList>
    </citation>
    <scope>NUCLEOTIDE SEQUENCE [LARGE SCALE GENOMIC DNA]</scope>
    <source>
        <strain evidence="4">CC-503</strain>
    </source>
</reference>
<dbReference type="KEGG" id="cre:CHLRE_11g467526v5"/>
<dbReference type="OrthoDB" id="41532at2759"/>
<dbReference type="InterPro" id="IPR000182">
    <property type="entry name" value="GNAT_dom"/>
</dbReference>
<dbReference type="Gramene" id="PNW76366">
    <property type="protein sequence ID" value="PNW76366"/>
    <property type="gene ID" value="CHLRE_11g467526v5"/>
</dbReference>
<keyword evidence="4" id="KW-1185">Reference proteome</keyword>
<evidence type="ECO:0000313" key="4">
    <source>
        <dbReference type="Proteomes" id="UP000006906"/>
    </source>
</evidence>
<feature type="domain" description="N-acetyltransferase" evidence="2">
    <location>
        <begin position="9"/>
        <end position="164"/>
    </location>
</feature>
<dbReference type="InterPro" id="IPR016181">
    <property type="entry name" value="Acyl_CoA_acyltransferase"/>
</dbReference>
<gene>
    <name evidence="3" type="ORF">CHLRE_11g467526v5</name>
</gene>
<dbReference type="ExpressionAtlas" id="A0A2K3D757">
    <property type="expression patterns" value="baseline and differential"/>
</dbReference>
<organism evidence="3 4">
    <name type="scientific">Chlamydomonas reinhardtii</name>
    <name type="common">Chlamydomonas smithii</name>
    <dbReference type="NCBI Taxonomy" id="3055"/>
    <lineage>
        <taxon>Eukaryota</taxon>
        <taxon>Viridiplantae</taxon>
        <taxon>Chlorophyta</taxon>
        <taxon>core chlorophytes</taxon>
        <taxon>Chlorophyceae</taxon>
        <taxon>CS clade</taxon>
        <taxon>Chlamydomonadales</taxon>
        <taxon>Chlamydomonadaceae</taxon>
        <taxon>Chlamydomonas</taxon>
    </lineage>
</organism>
<dbReference type="GO" id="GO:0008080">
    <property type="term" value="F:N-acetyltransferase activity"/>
    <property type="evidence" value="ECO:0000318"/>
    <property type="project" value="GO_Central"/>
</dbReference>
<evidence type="ECO:0000313" key="3">
    <source>
        <dbReference type="EMBL" id="PNW76366.1"/>
    </source>
</evidence>
<dbReference type="PROSITE" id="PS51186">
    <property type="entry name" value="GNAT"/>
    <property type="match status" value="1"/>
</dbReference>
<dbReference type="GeneID" id="5726972"/>
<evidence type="ECO:0000259" key="2">
    <source>
        <dbReference type="PROSITE" id="PS51186"/>
    </source>
</evidence>
<protein>
    <recommendedName>
        <fullName evidence="2">N-acetyltransferase domain-containing protein</fullName>
    </recommendedName>
</protein>
<dbReference type="RefSeq" id="XP_042919283.1">
    <property type="nucleotide sequence ID" value="XM_043067282.1"/>
</dbReference>
<dbReference type="CDD" id="cd04301">
    <property type="entry name" value="NAT_SF"/>
    <property type="match status" value="1"/>
</dbReference>
<feature type="region of interest" description="Disordered" evidence="1">
    <location>
        <begin position="1"/>
        <end position="29"/>
    </location>
</feature>
<accession>A0A2K3D757</accession>
<dbReference type="SUPFAM" id="SSF55729">
    <property type="entry name" value="Acyl-CoA N-acyltransferases (Nat)"/>
    <property type="match status" value="1"/>
</dbReference>
<dbReference type="AlphaFoldDB" id="A0A2K3D757"/>
<dbReference type="EMBL" id="CM008972">
    <property type="protein sequence ID" value="PNW76366.1"/>
    <property type="molecule type" value="Genomic_DNA"/>
</dbReference>
<dbReference type="PaxDb" id="3055-EDO97513"/>
<dbReference type="Pfam" id="PF13508">
    <property type="entry name" value="Acetyltransf_7"/>
    <property type="match status" value="1"/>
</dbReference>
<dbReference type="Gene3D" id="3.40.630.30">
    <property type="match status" value="1"/>
</dbReference>